<dbReference type="Proteomes" id="UP000187609">
    <property type="component" value="Unassembled WGS sequence"/>
</dbReference>
<sequence>MATVIFKAKDYYGIMAEECKLTIVGRFLKPRPQIERIRSSFRELFSIKGDAKIRVYDNYNVFIDFTNEDDFKSVCNVGTLLALNAATYGRTRPSMAKVRVEIDLTKPIPSSVWVGSKDEKSQYDGKVGHNMMNCRVLEKIRTVEFNEGETTAENMIPLQTEEGSSKNQEENSVGNGGQKKGMAKQNATKVDKGVAKQNANINVKKREEPTNKEVAESSKKKNTEEKKAASSMVNGSTNGKVEANKKQGHGNQQRAEIAQANTNNVTIFSARPIVTERLSKRKEKNKKVKKMPKKKKAK</sequence>
<evidence type="ECO:0000313" key="3">
    <source>
        <dbReference type="EMBL" id="OIT32401.1"/>
    </source>
</evidence>
<protein>
    <recommendedName>
        <fullName evidence="2">DUF4283 domain-containing protein</fullName>
    </recommendedName>
</protein>
<reference evidence="3" key="1">
    <citation type="submission" date="2016-11" db="EMBL/GenBank/DDBJ databases">
        <title>The genome of Nicotiana attenuata.</title>
        <authorList>
            <person name="Xu S."/>
            <person name="Brockmoeller T."/>
            <person name="Gaquerel E."/>
            <person name="Navarro A."/>
            <person name="Kuhl H."/>
            <person name="Gase K."/>
            <person name="Ling Z."/>
            <person name="Zhou W."/>
            <person name="Kreitzer C."/>
            <person name="Stanke M."/>
            <person name="Tang H."/>
            <person name="Lyons E."/>
            <person name="Pandey P."/>
            <person name="Pandey S.P."/>
            <person name="Timmermann B."/>
            <person name="Baldwin I.T."/>
        </authorList>
    </citation>
    <scope>NUCLEOTIDE SEQUENCE [LARGE SCALE GENOMIC DNA]</scope>
    <source>
        <strain evidence="3">UT</strain>
    </source>
</reference>
<name>A0A314KSK0_NICAT</name>
<gene>
    <name evidence="3" type="ORF">A4A49_08259</name>
</gene>
<evidence type="ECO:0000313" key="4">
    <source>
        <dbReference type="Proteomes" id="UP000187609"/>
    </source>
</evidence>
<keyword evidence="4" id="KW-1185">Reference proteome</keyword>
<proteinExistence type="predicted"/>
<dbReference type="Pfam" id="PF14111">
    <property type="entry name" value="DUF4283"/>
    <property type="match status" value="1"/>
</dbReference>
<dbReference type="PANTHER" id="PTHR31286">
    <property type="entry name" value="GLYCINE-RICH CELL WALL STRUCTURAL PROTEIN 1.8-LIKE"/>
    <property type="match status" value="1"/>
</dbReference>
<evidence type="ECO:0000259" key="2">
    <source>
        <dbReference type="Pfam" id="PF14111"/>
    </source>
</evidence>
<dbReference type="InterPro" id="IPR025558">
    <property type="entry name" value="DUF4283"/>
</dbReference>
<comment type="caution">
    <text evidence="3">The sequence shown here is derived from an EMBL/GenBank/DDBJ whole genome shotgun (WGS) entry which is preliminary data.</text>
</comment>
<dbReference type="Gramene" id="OIT32401">
    <property type="protein sequence ID" value="OIT32401"/>
    <property type="gene ID" value="A4A49_08259"/>
</dbReference>
<organism evidence="3 4">
    <name type="scientific">Nicotiana attenuata</name>
    <name type="common">Coyote tobacco</name>
    <dbReference type="NCBI Taxonomy" id="49451"/>
    <lineage>
        <taxon>Eukaryota</taxon>
        <taxon>Viridiplantae</taxon>
        <taxon>Streptophyta</taxon>
        <taxon>Embryophyta</taxon>
        <taxon>Tracheophyta</taxon>
        <taxon>Spermatophyta</taxon>
        <taxon>Magnoliopsida</taxon>
        <taxon>eudicotyledons</taxon>
        <taxon>Gunneridae</taxon>
        <taxon>Pentapetalae</taxon>
        <taxon>asterids</taxon>
        <taxon>lamiids</taxon>
        <taxon>Solanales</taxon>
        <taxon>Solanaceae</taxon>
        <taxon>Nicotianoideae</taxon>
        <taxon>Nicotianeae</taxon>
        <taxon>Nicotiana</taxon>
    </lineage>
</organism>
<dbReference type="PANTHER" id="PTHR31286:SF164">
    <property type="entry name" value="ZINC FINGER, CCHC-TYPE"/>
    <property type="match status" value="1"/>
</dbReference>
<dbReference type="AlphaFoldDB" id="A0A314KSK0"/>
<accession>A0A314KSK0</accession>
<feature type="domain" description="DUF4283" evidence="2">
    <location>
        <begin position="16"/>
        <end position="76"/>
    </location>
</feature>
<feature type="compositionally biased region" description="Basic residues" evidence="1">
    <location>
        <begin position="279"/>
        <end position="298"/>
    </location>
</feature>
<feature type="compositionally biased region" description="Basic and acidic residues" evidence="1">
    <location>
        <begin position="204"/>
        <end position="228"/>
    </location>
</feature>
<feature type="region of interest" description="Disordered" evidence="1">
    <location>
        <begin position="148"/>
        <end position="259"/>
    </location>
</feature>
<evidence type="ECO:0000256" key="1">
    <source>
        <dbReference type="SAM" id="MobiDB-lite"/>
    </source>
</evidence>
<dbReference type="EMBL" id="MJEQ01001070">
    <property type="protein sequence ID" value="OIT32401.1"/>
    <property type="molecule type" value="Genomic_DNA"/>
</dbReference>
<dbReference type="InterPro" id="IPR040256">
    <property type="entry name" value="At4g02000-like"/>
</dbReference>
<feature type="region of interest" description="Disordered" evidence="1">
    <location>
        <begin position="274"/>
        <end position="298"/>
    </location>
</feature>
<feature type="compositionally biased region" description="Polar residues" evidence="1">
    <location>
        <begin position="249"/>
        <end position="259"/>
    </location>
</feature>